<proteinExistence type="predicted"/>
<feature type="compositionally biased region" description="Gly residues" evidence="1">
    <location>
        <begin position="75"/>
        <end position="100"/>
    </location>
</feature>
<feature type="non-terminal residue" evidence="2">
    <location>
        <position position="1"/>
    </location>
</feature>
<reference evidence="2 3" key="1">
    <citation type="submission" date="2015-03" db="EMBL/GenBank/DDBJ databases">
        <title>RNA-seq based gene annotation and comparative genomics of four Zymoseptoria species reveal species-specific pathogenicity related genes and transposable element activity.</title>
        <authorList>
            <person name="Grandaubert J."/>
            <person name="Bhattacharyya A."/>
            <person name="Stukenbrock E.H."/>
        </authorList>
    </citation>
    <scope>NUCLEOTIDE SEQUENCE [LARGE SCALE GENOMIC DNA]</scope>
    <source>
        <strain evidence="2 3">Zb18110</strain>
    </source>
</reference>
<name>A0A0F4GGH1_9PEZI</name>
<sequence>FGVRPAEEEDEMAGFEIVSFSELRTPERVERERERVAWERRMMEMRWADRQERERERTREITREAGLRSEWWRMHGGGGTDPGGSGGGGGGGASGSGSGN</sequence>
<evidence type="ECO:0000256" key="1">
    <source>
        <dbReference type="SAM" id="MobiDB-lite"/>
    </source>
</evidence>
<evidence type="ECO:0000313" key="3">
    <source>
        <dbReference type="Proteomes" id="UP000033647"/>
    </source>
</evidence>
<organism evidence="2 3">
    <name type="scientific">Zymoseptoria brevis</name>
    <dbReference type="NCBI Taxonomy" id="1047168"/>
    <lineage>
        <taxon>Eukaryota</taxon>
        <taxon>Fungi</taxon>
        <taxon>Dikarya</taxon>
        <taxon>Ascomycota</taxon>
        <taxon>Pezizomycotina</taxon>
        <taxon>Dothideomycetes</taxon>
        <taxon>Dothideomycetidae</taxon>
        <taxon>Mycosphaerellales</taxon>
        <taxon>Mycosphaerellaceae</taxon>
        <taxon>Zymoseptoria</taxon>
    </lineage>
</organism>
<protein>
    <submittedName>
        <fullName evidence="2">Uncharacterized protein</fullName>
    </submittedName>
</protein>
<dbReference type="AlphaFoldDB" id="A0A0F4GGH1"/>
<dbReference type="Proteomes" id="UP000033647">
    <property type="component" value="Unassembled WGS sequence"/>
</dbReference>
<dbReference type="EMBL" id="LAFY01000823">
    <property type="protein sequence ID" value="KJX96102.1"/>
    <property type="molecule type" value="Genomic_DNA"/>
</dbReference>
<evidence type="ECO:0000313" key="2">
    <source>
        <dbReference type="EMBL" id="KJX96102.1"/>
    </source>
</evidence>
<gene>
    <name evidence="2" type="ORF">TI39_contig831g00021</name>
</gene>
<accession>A0A0F4GGH1</accession>
<comment type="caution">
    <text evidence="2">The sequence shown here is derived from an EMBL/GenBank/DDBJ whole genome shotgun (WGS) entry which is preliminary data.</text>
</comment>
<feature type="region of interest" description="Disordered" evidence="1">
    <location>
        <begin position="68"/>
        <end position="100"/>
    </location>
</feature>
<keyword evidence="3" id="KW-1185">Reference proteome</keyword>